<organism evidence="2">
    <name type="scientific">Caldithrix abyssi</name>
    <dbReference type="NCBI Taxonomy" id="187145"/>
    <lineage>
        <taxon>Bacteria</taxon>
        <taxon>Pseudomonadati</taxon>
        <taxon>Calditrichota</taxon>
        <taxon>Calditrichia</taxon>
        <taxon>Calditrichales</taxon>
        <taxon>Calditrichaceae</taxon>
        <taxon>Caldithrix</taxon>
    </lineage>
</organism>
<feature type="signal peptide" evidence="1">
    <location>
        <begin position="1"/>
        <end position="23"/>
    </location>
</feature>
<protein>
    <submittedName>
        <fullName evidence="2">Uncharacterized protein</fullName>
    </submittedName>
</protein>
<reference evidence="2" key="1">
    <citation type="journal article" date="2020" name="mSystems">
        <title>Genome- and Community-Level Interaction Insights into Carbon Utilization and Element Cycling Functions of Hydrothermarchaeota in Hydrothermal Sediment.</title>
        <authorList>
            <person name="Zhou Z."/>
            <person name="Liu Y."/>
            <person name="Xu W."/>
            <person name="Pan J."/>
            <person name="Luo Z.H."/>
            <person name="Li M."/>
        </authorList>
    </citation>
    <scope>NUCLEOTIDE SEQUENCE [LARGE SCALE GENOMIC DNA]</scope>
    <source>
        <strain evidence="2">HyVt-456</strain>
    </source>
</reference>
<accession>A0A7V1LPM3</accession>
<feature type="chain" id="PRO_5030901855" evidence="1">
    <location>
        <begin position="24"/>
        <end position="320"/>
    </location>
</feature>
<dbReference type="PROSITE" id="PS51257">
    <property type="entry name" value="PROKAR_LIPOPROTEIN"/>
    <property type="match status" value="1"/>
</dbReference>
<name>A0A7V1LPM3_CALAY</name>
<sequence length="320" mass="35734">MKKLSLILSALLFLSLVACNNMANSDDNLAAEEAAIKSVLESDDLTYDEIGDPDEDSIDNDDPNWLGKTGFNKDGKHRLRYGRIITGREGSVEIVFDGDTAATAYISRTFTGKFVTHSGTLVNDTLTLTRFEKPLQHDIERIVTLRKVRNDAAVERRNWRVSSVSMADGLSNPGDVSIEKLVIKPAGQDSMVITDPNATFFDGNNMLNLPRFSEVTIKVFVKNNTANPVYFPVDTRATESVRLHYGRNRRGGRAITFFKYMGEDNAGNKIYQGTWTVKQFSGYHHAVVDVIDNGTILEKDEVTYPYSSATWGMPYHISPF</sequence>
<comment type="caution">
    <text evidence="2">The sequence shown here is derived from an EMBL/GenBank/DDBJ whole genome shotgun (WGS) entry which is preliminary data.</text>
</comment>
<proteinExistence type="predicted"/>
<evidence type="ECO:0000256" key="1">
    <source>
        <dbReference type="SAM" id="SignalP"/>
    </source>
</evidence>
<gene>
    <name evidence="2" type="ORF">ENJ10_14060</name>
</gene>
<keyword evidence="1" id="KW-0732">Signal</keyword>
<dbReference type="AlphaFoldDB" id="A0A7V1LPM3"/>
<evidence type="ECO:0000313" key="2">
    <source>
        <dbReference type="EMBL" id="HED11813.1"/>
    </source>
</evidence>
<dbReference type="EMBL" id="DRLD01000396">
    <property type="protein sequence ID" value="HED11813.1"/>
    <property type="molecule type" value="Genomic_DNA"/>
</dbReference>
<dbReference type="Proteomes" id="UP000886005">
    <property type="component" value="Unassembled WGS sequence"/>
</dbReference>